<reference evidence="10" key="1">
    <citation type="journal article" date="2015" name="Nature">
        <title>Complex archaea that bridge the gap between prokaryotes and eukaryotes.</title>
        <authorList>
            <person name="Spang A."/>
            <person name="Saw J.H."/>
            <person name="Jorgensen S.L."/>
            <person name="Zaremba-Niedzwiedzka K."/>
            <person name="Martijn J."/>
            <person name="Lind A.E."/>
            <person name="van Eijk R."/>
            <person name="Schleper C."/>
            <person name="Guy L."/>
            <person name="Ettema T.J."/>
        </authorList>
    </citation>
    <scope>NUCLEOTIDE SEQUENCE</scope>
</reference>
<comment type="similarity">
    <text evidence="2">Belongs to the ATPase gamma chain family.</text>
</comment>
<dbReference type="Gene3D" id="1.10.287.80">
    <property type="entry name" value="ATP synthase, gamma subunit, helix hairpin domain"/>
    <property type="match status" value="1"/>
</dbReference>
<keyword evidence="9" id="KW-0175">Coiled coil</keyword>
<keyword evidence="6" id="KW-0472">Membrane</keyword>
<dbReference type="SUPFAM" id="SSF52943">
    <property type="entry name" value="ATP synthase (F1-ATPase), gamma subunit"/>
    <property type="match status" value="1"/>
</dbReference>
<evidence type="ECO:0000256" key="4">
    <source>
        <dbReference type="ARBA" id="ARBA00022781"/>
    </source>
</evidence>
<evidence type="ECO:0000256" key="8">
    <source>
        <dbReference type="ARBA" id="ARBA00023310"/>
    </source>
</evidence>
<evidence type="ECO:0008006" key="11">
    <source>
        <dbReference type="Google" id="ProtNLM"/>
    </source>
</evidence>
<keyword evidence="5" id="KW-0406">Ion transport</keyword>
<keyword evidence="8" id="KW-0066">ATP synthesis</keyword>
<keyword evidence="3" id="KW-0813">Transport</keyword>
<comment type="subcellular location">
    <subcellularLocation>
        <location evidence="1">Membrane</location>
        <topology evidence="1">Peripheral membrane protein</topology>
    </subcellularLocation>
</comment>
<accession>A0A0F9R5A5</accession>
<evidence type="ECO:0000313" key="10">
    <source>
        <dbReference type="EMBL" id="KKN12628.1"/>
    </source>
</evidence>
<dbReference type="InterPro" id="IPR035968">
    <property type="entry name" value="ATP_synth_F1_ATPase_gsu"/>
</dbReference>
<dbReference type="PANTHER" id="PTHR11693">
    <property type="entry name" value="ATP SYNTHASE GAMMA CHAIN"/>
    <property type="match status" value="1"/>
</dbReference>
<evidence type="ECO:0000256" key="7">
    <source>
        <dbReference type="ARBA" id="ARBA00023196"/>
    </source>
</evidence>
<dbReference type="InterPro" id="IPR017709">
    <property type="entry name" value="Alt_ATP_synth_F1_gsu"/>
</dbReference>
<dbReference type="CDD" id="cd12151">
    <property type="entry name" value="F1-ATPase_gamma"/>
    <property type="match status" value="1"/>
</dbReference>
<dbReference type="NCBIfam" id="TIGR03323">
    <property type="entry name" value="alt_F1F0_F1_gam"/>
    <property type="match status" value="1"/>
</dbReference>
<keyword evidence="4" id="KW-0375">Hydrogen ion transport</keyword>
<name>A0A0F9R5A5_9ZZZZ</name>
<evidence type="ECO:0000256" key="6">
    <source>
        <dbReference type="ARBA" id="ARBA00023136"/>
    </source>
</evidence>
<evidence type="ECO:0000256" key="2">
    <source>
        <dbReference type="ARBA" id="ARBA00007681"/>
    </source>
</evidence>
<proteinExistence type="inferred from homology"/>
<evidence type="ECO:0000256" key="5">
    <source>
        <dbReference type="ARBA" id="ARBA00023065"/>
    </source>
</evidence>
<sequence length="293" mass="33277">MTETATSLRHKIVRADDLDAVVRTMKAMAASSIGQYEMAVNALEDYYHAIQLGLSLCLDDVAPYLDSHTSNSKPTVFIVFGSDQGLVGQFNAMMADFVHTEMDEHTTSQPQFWTIGERIKTGLEDQQCDVSQHFDLPVSISAITQLIGELVIHIDAMREQDEVTQFYVFHHQPVSASRYKPVKHRLLPFDKAWHQQLKQVDWPSQALPEVLGNNVATLGMLIREFLFVSLYKACAESLASENASRLAAMQRAEENIEALQDSLHKRYHRLRQENIDEELSDVIQGYEALKLRR</sequence>
<comment type="caution">
    <text evidence="10">The sequence shown here is derived from an EMBL/GenBank/DDBJ whole genome shotgun (WGS) entry which is preliminary data.</text>
</comment>
<dbReference type="GO" id="GO:0046933">
    <property type="term" value="F:proton-transporting ATP synthase activity, rotational mechanism"/>
    <property type="evidence" value="ECO:0007669"/>
    <property type="project" value="InterPro"/>
</dbReference>
<evidence type="ECO:0000256" key="9">
    <source>
        <dbReference type="SAM" id="Coils"/>
    </source>
</evidence>
<protein>
    <recommendedName>
        <fullName evidence="11">F0F1 ATP synthase subunit gamma</fullName>
    </recommendedName>
</protein>
<dbReference type="PRINTS" id="PR00126">
    <property type="entry name" value="ATPASEGAMMA"/>
</dbReference>
<organism evidence="10">
    <name type="scientific">marine sediment metagenome</name>
    <dbReference type="NCBI Taxonomy" id="412755"/>
    <lineage>
        <taxon>unclassified sequences</taxon>
        <taxon>metagenomes</taxon>
        <taxon>ecological metagenomes</taxon>
    </lineage>
</organism>
<gene>
    <name evidence="10" type="ORF">LCGC14_1014540</name>
</gene>
<dbReference type="EMBL" id="LAZR01004011">
    <property type="protein sequence ID" value="KKN12628.1"/>
    <property type="molecule type" value="Genomic_DNA"/>
</dbReference>
<dbReference type="AlphaFoldDB" id="A0A0F9R5A5"/>
<dbReference type="InterPro" id="IPR000131">
    <property type="entry name" value="ATP_synth_F1_gsu"/>
</dbReference>
<dbReference type="Gene3D" id="3.40.1380.10">
    <property type="match status" value="1"/>
</dbReference>
<keyword evidence="7" id="KW-0139">CF(1)</keyword>
<evidence type="ECO:0000256" key="3">
    <source>
        <dbReference type="ARBA" id="ARBA00022448"/>
    </source>
</evidence>
<evidence type="ECO:0000256" key="1">
    <source>
        <dbReference type="ARBA" id="ARBA00004170"/>
    </source>
</evidence>
<dbReference type="Pfam" id="PF00231">
    <property type="entry name" value="ATP-synt"/>
    <property type="match status" value="1"/>
</dbReference>
<dbReference type="GO" id="GO:0045259">
    <property type="term" value="C:proton-transporting ATP synthase complex"/>
    <property type="evidence" value="ECO:0007669"/>
    <property type="project" value="UniProtKB-KW"/>
</dbReference>
<dbReference type="PANTHER" id="PTHR11693:SF22">
    <property type="entry name" value="ATP SYNTHASE SUBUNIT GAMMA, MITOCHONDRIAL"/>
    <property type="match status" value="1"/>
</dbReference>
<feature type="coiled-coil region" evidence="9">
    <location>
        <begin position="242"/>
        <end position="269"/>
    </location>
</feature>